<proteinExistence type="inferred from homology"/>
<dbReference type="InterPro" id="IPR050287">
    <property type="entry name" value="MTA/SAH_deaminase"/>
</dbReference>
<dbReference type="InterPro" id="IPR032466">
    <property type="entry name" value="Metal_Hydrolase"/>
</dbReference>
<evidence type="ECO:0000313" key="5">
    <source>
        <dbReference type="Proteomes" id="UP001165423"/>
    </source>
</evidence>
<evidence type="ECO:0000259" key="3">
    <source>
        <dbReference type="Pfam" id="PF01979"/>
    </source>
</evidence>
<dbReference type="CDD" id="cd01298">
    <property type="entry name" value="ATZ_TRZ_like"/>
    <property type="match status" value="1"/>
</dbReference>
<evidence type="ECO:0000313" key="4">
    <source>
        <dbReference type="EMBL" id="MCJ0824436.1"/>
    </source>
</evidence>
<gene>
    <name evidence="4" type="ORF">MQC88_00420</name>
</gene>
<comment type="similarity">
    <text evidence="1">Belongs to the metallo-dependent hydrolases superfamily. ATZ/TRZ family.</text>
</comment>
<dbReference type="EMBL" id="JALGCL010000001">
    <property type="protein sequence ID" value="MCJ0824436.1"/>
    <property type="molecule type" value="Genomic_DNA"/>
</dbReference>
<dbReference type="PANTHER" id="PTHR43794:SF11">
    <property type="entry name" value="AMIDOHYDROLASE-RELATED DOMAIN-CONTAINING PROTEIN"/>
    <property type="match status" value="1"/>
</dbReference>
<feature type="domain" description="Amidohydrolase-related" evidence="3">
    <location>
        <begin position="70"/>
        <end position="418"/>
    </location>
</feature>
<dbReference type="Gene3D" id="3.20.20.140">
    <property type="entry name" value="Metal-dependent hydrolases"/>
    <property type="match status" value="1"/>
</dbReference>
<dbReference type="RefSeq" id="WP_243318163.1">
    <property type="nucleotide sequence ID" value="NZ_JALGCL010000001.1"/>
</dbReference>
<name>A0ABT0A0C9_9GAMM</name>
<reference evidence="4 5" key="1">
    <citation type="submission" date="2022-03" db="EMBL/GenBank/DDBJ databases">
        <title>Luteimonas soily sp. nov., a novel bacterium isolated from the soil.</title>
        <authorList>
            <person name="Zhang X."/>
        </authorList>
    </citation>
    <scope>NUCLEOTIDE SEQUENCE [LARGE SCALE GENOMIC DNA]</scope>
    <source>
        <strain evidence="4 5">50</strain>
    </source>
</reference>
<sequence length="450" mass="48426">MTPGTTEARGAEACDLLIEAGWVVPVEPHGVVLEDHAVAVRDGAILALLPVAEARARFVAGETVSRPDGVLIPGLVNAHVHNPMTLLRGVADDLPLMEWLQGHIWPLEAQLIAPDFVADGITLAIAEMLRGGTTCCNENYFFPDVQAATYQRHGFRARVGLPIIDFPSAWARTDDEYFDRATEVHDQWRGDRLVATAFAPHAPYTVSDASFERIRMLSDQLDIPVHCHVHETAHEVAESQQEHGQRPLARLDRLGLVNDRLIAVHMTQLTDAEIALCAQRGVSVVHCPESNLKLASGFCRAADLQRAGVNLAIGTDGAASNNDLDMFGETRTAALLAKAVANDASALDAASALRAATLGGAKALGFEHLVGSIEPGKQADLACIDLAQIETQPLHHVVSQLVYATGRPQVTDVWIAGKPKLRERALVDMDAAALVANARQWQARIAATGY</sequence>
<keyword evidence="5" id="KW-1185">Reference proteome</keyword>
<organism evidence="4 5">
    <name type="scientific">Cognatiluteimonas sedimenti</name>
    <dbReference type="NCBI Taxonomy" id="2927791"/>
    <lineage>
        <taxon>Bacteria</taxon>
        <taxon>Pseudomonadati</taxon>
        <taxon>Pseudomonadota</taxon>
        <taxon>Gammaproteobacteria</taxon>
        <taxon>Lysobacterales</taxon>
        <taxon>Lysobacteraceae</taxon>
        <taxon>Cognatiluteimonas</taxon>
    </lineage>
</organism>
<dbReference type="InterPro" id="IPR011059">
    <property type="entry name" value="Metal-dep_hydrolase_composite"/>
</dbReference>
<dbReference type="InterPro" id="IPR006680">
    <property type="entry name" value="Amidohydro-rel"/>
</dbReference>
<dbReference type="SUPFAM" id="SSF51556">
    <property type="entry name" value="Metallo-dependent hydrolases"/>
    <property type="match status" value="1"/>
</dbReference>
<dbReference type="Proteomes" id="UP001165423">
    <property type="component" value="Unassembled WGS sequence"/>
</dbReference>
<protein>
    <submittedName>
        <fullName evidence="4">TRZ/ATZ family hydrolase</fullName>
    </submittedName>
</protein>
<dbReference type="SUPFAM" id="SSF51338">
    <property type="entry name" value="Composite domain of metallo-dependent hydrolases"/>
    <property type="match status" value="1"/>
</dbReference>
<evidence type="ECO:0000256" key="2">
    <source>
        <dbReference type="ARBA" id="ARBA00022801"/>
    </source>
</evidence>
<dbReference type="Pfam" id="PF01979">
    <property type="entry name" value="Amidohydro_1"/>
    <property type="match status" value="1"/>
</dbReference>
<dbReference type="GO" id="GO:0016787">
    <property type="term" value="F:hydrolase activity"/>
    <property type="evidence" value="ECO:0007669"/>
    <property type="project" value="UniProtKB-KW"/>
</dbReference>
<accession>A0ABT0A0C9</accession>
<comment type="caution">
    <text evidence="4">The sequence shown here is derived from an EMBL/GenBank/DDBJ whole genome shotgun (WGS) entry which is preliminary data.</text>
</comment>
<evidence type="ECO:0000256" key="1">
    <source>
        <dbReference type="ARBA" id="ARBA00006745"/>
    </source>
</evidence>
<keyword evidence="2 4" id="KW-0378">Hydrolase</keyword>
<dbReference type="NCBIfam" id="NF006549">
    <property type="entry name" value="PRK09045.1"/>
    <property type="match status" value="1"/>
</dbReference>
<dbReference type="PANTHER" id="PTHR43794">
    <property type="entry name" value="AMINOHYDROLASE SSNA-RELATED"/>
    <property type="match status" value="1"/>
</dbReference>
<dbReference type="Gene3D" id="2.30.40.10">
    <property type="entry name" value="Urease, subunit C, domain 1"/>
    <property type="match status" value="1"/>
</dbReference>